<proteinExistence type="predicted"/>
<accession>A0A2W1LE03</accession>
<keyword evidence="1" id="KW-1133">Transmembrane helix</keyword>
<keyword evidence="3" id="KW-1185">Reference proteome</keyword>
<dbReference type="RefSeq" id="WP_111145174.1">
    <property type="nucleotide sequence ID" value="NZ_QKRB01000028.1"/>
</dbReference>
<evidence type="ECO:0000313" key="2">
    <source>
        <dbReference type="EMBL" id="PZD97316.1"/>
    </source>
</evidence>
<organism evidence="2 3">
    <name type="scientific">Paenibacillus sambharensis</name>
    <dbReference type="NCBI Taxonomy" id="1803190"/>
    <lineage>
        <taxon>Bacteria</taxon>
        <taxon>Bacillati</taxon>
        <taxon>Bacillota</taxon>
        <taxon>Bacilli</taxon>
        <taxon>Bacillales</taxon>
        <taxon>Paenibacillaceae</taxon>
        <taxon>Paenibacillus</taxon>
    </lineage>
</organism>
<evidence type="ECO:0000256" key="1">
    <source>
        <dbReference type="SAM" id="Phobius"/>
    </source>
</evidence>
<protein>
    <submittedName>
        <fullName evidence="2">Uncharacterized protein</fullName>
    </submittedName>
</protein>
<comment type="caution">
    <text evidence="2">The sequence shown here is derived from an EMBL/GenBank/DDBJ whole genome shotgun (WGS) entry which is preliminary data.</text>
</comment>
<gene>
    <name evidence="2" type="ORF">DNH61_02895</name>
</gene>
<dbReference type="Proteomes" id="UP000249522">
    <property type="component" value="Unassembled WGS sequence"/>
</dbReference>
<dbReference type="AlphaFoldDB" id="A0A2W1LE03"/>
<sequence length="116" mass="13442">MRQLAKVSCGILLFTAAFLTLWIFFYICADNYTFHLSVTNINLASIEAVQAMFWISIIASLFLALLLSVITIITYFRLVRRFYLFNALMVVILIAAAVYIMQTDNYIPFVRDIDFY</sequence>
<keyword evidence="1" id="KW-0472">Membrane</keyword>
<name>A0A2W1LE03_9BACL</name>
<evidence type="ECO:0000313" key="3">
    <source>
        <dbReference type="Proteomes" id="UP000249522"/>
    </source>
</evidence>
<dbReference type="EMBL" id="QKRB01000028">
    <property type="protein sequence ID" value="PZD97316.1"/>
    <property type="molecule type" value="Genomic_DNA"/>
</dbReference>
<keyword evidence="1" id="KW-0812">Transmembrane</keyword>
<feature type="transmembrane region" description="Helical" evidence="1">
    <location>
        <begin position="53"/>
        <end position="76"/>
    </location>
</feature>
<feature type="transmembrane region" description="Helical" evidence="1">
    <location>
        <begin position="83"/>
        <end position="101"/>
    </location>
</feature>
<reference evidence="2 3" key="1">
    <citation type="submission" date="2018-06" db="EMBL/GenBank/DDBJ databases">
        <title>Paenibacillus imtechensis sp. nov.</title>
        <authorList>
            <person name="Pinnaka A.K."/>
            <person name="Singh H."/>
            <person name="Kaur M."/>
        </authorList>
    </citation>
    <scope>NUCLEOTIDE SEQUENCE [LARGE SCALE GENOMIC DNA]</scope>
    <source>
        <strain evidence="2 3">SMB1</strain>
    </source>
</reference>